<organism evidence="1 2">
    <name type="scientific">Palleronia sediminis</name>
    <dbReference type="NCBI Taxonomy" id="2547833"/>
    <lineage>
        <taxon>Bacteria</taxon>
        <taxon>Pseudomonadati</taxon>
        <taxon>Pseudomonadota</taxon>
        <taxon>Alphaproteobacteria</taxon>
        <taxon>Rhodobacterales</taxon>
        <taxon>Roseobacteraceae</taxon>
        <taxon>Palleronia</taxon>
    </lineage>
</organism>
<name>A0A4R5ZZN8_9RHOB</name>
<accession>A0A4R5ZZN8</accession>
<reference evidence="1 2" key="1">
    <citation type="submission" date="2019-03" db="EMBL/GenBank/DDBJ databases">
        <title>Primorskyibacter sp. SS33 isolated from sediments.</title>
        <authorList>
            <person name="Xunke S."/>
        </authorList>
    </citation>
    <scope>NUCLEOTIDE SEQUENCE [LARGE SCALE GENOMIC DNA]</scope>
    <source>
        <strain evidence="1 2">SS33</strain>
    </source>
</reference>
<keyword evidence="2" id="KW-1185">Reference proteome</keyword>
<gene>
    <name evidence="1" type="ORF">E2L08_15460</name>
</gene>
<protein>
    <submittedName>
        <fullName evidence="1">DUF1491 family protein</fullName>
    </submittedName>
</protein>
<proteinExistence type="predicted"/>
<dbReference type="EMBL" id="SNAA01000023">
    <property type="protein sequence ID" value="TDL74998.1"/>
    <property type="molecule type" value="Genomic_DNA"/>
</dbReference>
<sequence length="125" mass="13582">MPSVIPRWGSTGRTVPELRLASGIWVAAYLRRLALADIPAYVIARGDDTAGAVLIKLATLDGQARAFQRSFDLATGQRVWMTLAEGAEPEVDAAIARARGFDPDLWVIEIEDRAGRHLLDEPGLS</sequence>
<dbReference type="Gene3D" id="3.40.1530.20">
    <property type="entry name" value="Protein of unknown function (DUF1491)"/>
    <property type="match status" value="1"/>
</dbReference>
<dbReference type="Proteomes" id="UP000295701">
    <property type="component" value="Unassembled WGS sequence"/>
</dbReference>
<dbReference type="AlphaFoldDB" id="A0A4R5ZZN8"/>
<evidence type="ECO:0000313" key="1">
    <source>
        <dbReference type="EMBL" id="TDL74998.1"/>
    </source>
</evidence>
<comment type="caution">
    <text evidence="1">The sequence shown here is derived from an EMBL/GenBank/DDBJ whole genome shotgun (WGS) entry which is preliminary data.</text>
</comment>
<dbReference type="InterPro" id="IPR009964">
    <property type="entry name" value="DUF1491"/>
</dbReference>
<dbReference type="OrthoDB" id="9809136at2"/>
<evidence type="ECO:0000313" key="2">
    <source>
        <dbReference type="Proteomes" id="UP000295701"/>
    </source>
</evidence>
<dbReference type="Pfam" id="PF07372">
    <property type="entry name" value="DUF1491"/>
    <property type="match status" value="1"/>
</dbReference>